<dbReference type="InterPro" id="IPR009945">
    <property type="entry name" value="ATPase_inh_sub_z"/>
</dbReference>
<sequence>MSNSFDERKNSFENKFAHDAELQFRVEARRNRLLGEWAAELMGKDGPEREEYAKEVVKADFEEAGDDDVLRKVAGDLGARMPTAEIRAKMDALMVVAKEQVMNEHLKE</sequence>
<evidence type="ECO:0008006" key="3">
    <source>
        <dbReference type="Google" id="ProtNLM"/>
    </source>
</evidence>
<dbReference type="PIRSF" id="PIRSF031780">
    <property type="entry name" value="UCP031780"/>
    <property type="match status" value="1"/>
</dbReference>
<evidence type="ECO:0000313" key="1">
    <source>
        <dbReference type="EMBL" id="CTQ31850.1"/>
    </source>
</evidence>
<organism evidence="1 2">
    <name type="scientific">Jannaschia rubra</name>
    <dbReference type="NCBI Taxonomy" id="282197"/>
    <lineage>
        <taxon>Bacteria</taxon>
        <taxon>Pseudomonadati</taxon>
        <taxon>Pseudomonadota</taxon>
        <taxon>Alphaproteobacteria</taxon>
        <taxon>Rhodobacterales</taxon>
        <taxon>Roseobacteraceae</taxon>
        <taxon>Jannaschia</taxon>
    </lineage>
</organism>
<dbReference type="RefSeq" id="WP_055681323.1">
    <property type="nucleotide sequence ID" value="NZ_CANMUL010000002.1"/>
</dbReference>
<dbReference type="AlphaFoldDB" id="A0A0M6XKY7"/>
<dbReference type="InterPro" id="IPR038293">
    <property type="entry name" value="ATPase_inh_sub_z_sf"/>
</dbReference>
<name>A0A0M6XKY7_9RHOB</name>
<protein>
    <recommendedName>
        <fullName evidence="3">Aldolase</fullName>
    </recommendedName>
</protein>
<dbReference type="STRING" id="282197.SAMN04488517_10614"/>
<dbReference type="Gene3D" id="1.10.790.20">
    <property type="entry name" value="Domain of unknown function DUF1476"/>
    <property type="match status" value="1"/>
</dbReference>
<dbReference type="Proteomes" id="UP000048908">
    <property type="component" value="Unassembled WGS sequence"/>
</dbReference>
<evidence type="ECO:0000313" key="2">
    <source>
        <dbReference type="Proteomes" id="UP000048908"/>
    </source>
</evidence>
<reference evidence="1 2" key="1">
    <citation type="submission" date="2015-07" db="EMBL/GenBank/DDBJ databases">
        <authorList>
            <person name="Noorani M."/>
        </authorList>
    </citation>
    <scope>NUCLEOTIDE SEQUENCE [LARGE SCALE GENOMIC DNA]</scope>
    <source>
        <strain evidence="1 2">CECT 5088</strain>
    </source>
</reference>
<accession>A0A0M6XKY7</accession>
<gene>
    <name evidence="1" type="ORF">JAN5088_00609</name>
</gene>
<keyword evidence="2" id="KW-1185">Reference proteome</keyword>
<dbReference type="Pfam" id="PF07345">
    <property type="entry name" value="ATPaseInh_sub_z"/>
    <property type="match status" value="1"/>
</dbReference>
<proteinExistence type="predicted"/>
<dbReference type="EMBL" id="CXPG01000011">
    <property type="protein sequence ID" value="CTQ31850.1"/>
    <property type="molecule type" value="Genomic_DNA"/>
</dbReference>
<dbReference type="OrthoDB" id="9810387at2"/>